<dbReference type="OrthoDB" id="3181812at2"/>
<dbReference type="FunFam" id="1.10.10.10:FF:000001">
    <property type="entry name" value="LysR family transcriptional regulator"/>
    <property type="match status" value="1"/>
</dbReference>
<dbReference type="AlphaFoldDB" id="A0A1H7P4F1"/>
<dbReference type="EMBL" id="FOAZ01000007">
    <property type="protein sequence ID" value="SEL30489.1"/>
    <property type="molecule type" value="Genomic_DNA"/>
</dbReference>
<dbReference type="PROSITE" id="PS50931">
    <property type="entry name" value="HTH_LYSR"/>
    <property type="match status" value="1"/>
</dbReference>
<evidence type="ECO:0000256" key="1">
    <source>
        <dbReference type="ARBA" id="ARBA00009437"/>
    </source>
</evidence>
<evidence type="ECO:0000313" key="7">
    <source>
        <dbReference type="EMBL" id="SEL30489.1"/>
    </source>
</evidence>
<dbReference type="InterPro" id="IPR000847">
    <property type="entry name" value="LysR_HTH_N"/>
</dbReference>
<dbReference type="Pfam" id="PF03466">
    <property type="entry name" value="LysR_substrate"/>
    <property type="match status" value="1"/>
</dbReference>
<dbReference type="Proteomes" id="UP000183015">
    <property type="component" value="Unassembled WGS sequence"/>
</dbReference>
<keyword evidence="8" id="KW-1185">Reference proteome</keyword>
<dbReference type="PANTHER" id="PTHR30346">
    <property type="entry name" value="TRANSCRIPTIONAL DUAL REGULATOR HCAR-RELATED"/>
    <property type="match status" value="1"/>
</dbReference>
<sequence>MDLDPRQLRYFLAVAEELHFGRAAARLYIAQPSLSNQIRALENALGVELFERSRRKVELTAAGRALLEEAPLALAALERAAERTRQAGAGLAGTVRLGYAPMAGYETLGAVLAAIEQDSPELTVLATEHFSSEISARVLAGDLDAGIALFPEPMPGIRSSLLRSEPLALLCGKDHRLADSDPVEIADLREESLLLFPRELAPGYYDRVVSACERSGFHPHIRTFTDPPPQAMVARLQAGREIGLPPASFAFHTAAGDRRYAASRVVEPEIRVDWSIVWSARTRSSAVARLLEASRRCANEQGWLLPPHDEAATDASNPSAQVITGSTGRAEG</sequence>
<keyword evidence="2" id="KW-0805">Transcription regulation</keyword>
<name>A0A1H7P4F1_STRJI</name>
<proteinExistence type="inferred from homology"/>
<protein>
    <submittedName>
        <fullName evidence="7">DNA-binding transcriptional regulator, LysR family</fullName>
    </submittedName>
</protein>
<organism evidence="7 8">
    <name type="scientific">Streptacidiphilus jiangxiensis</name>
    <dbReference type="NCBI Taxonomy" id="235985"/>
    <lineage>
        <taxon>Bacteria</taxon>
        <taxon>Bacillati</taxon>
        <taxon>Actinomycetota</taxon>
        <taxon>Actinomycetes</taxon>
        <taxon>Kitasatosporales</taxon>
        <taxon>Streptomycetaceae</taxon>
        <taxon>Streptacidiphilus</taxon>
    </lineage>
</organism>
<dbReference type="RefSeq" id="WP_052438328.1">
    <property type="nucleotide sequence ID" value="NZ_BBPN01000003.1"/>
</dbReference>
<evidence type="ECO:0000256" key="5">
    <source>
        <dbReference type="SAM" id="MobiDB-lite"/>
    </source>
</evidence>
<dbReference type="SUPFAM" id="SSF53850">
    <property type="entry name" value="Periplasmic binding protein-like II"/>
    <property type="match status" value="1"/>
</dbReference>
<evidence type="ECO:0000256" key="4">
    <source>
        <dbReference type="ARBA" id="ARBA00023163"/>
    </source>
</evidence>
<dbReference type="SUPFAM" id="SSF46785">
    <property type="entry name" value="Winged helix' DNA-binding domain"/>
    <property type="match status" value="1"/>
</dbReference>
<keyword evidence="4" id="KW-0804">Transcription</keyword>
<dbReference type="Gene3D" id="1.10.10.10">
    <property type="entry name" value="Winged helix-like DNA-binding domain superfamily/Winged helix DNA-binding domain"/>
    <property type="match status" value="1"/>
</dbReference>
<comment type="similarity">
    <text evidence="1">Belongs to the LysR transcriptional regulatory family.</text>
</comment>
<dbReference type="InterPro" id="IPR005119">
    <property type="entry name" value="LysR_subst-bd"/>
</dbReference>
<dbReference type="InterPro" id="IPR036388">
    <property type="entry name" value="WH-like_DNA-bd_sf"/>
</dbReference>
<reference evidence="8" key="1">
    <citation type="submission" date="2016-10" db="EMBL/GenBank/DDBJ databases">
        <authorList>
            <person name="Varghese N."/>
        </authorList>
    </citation>
    <scope>NUCLEOTIDE SEQUENCE [LARGE SCALE GENOMIC DNA]</scope>
    <source>
        <strain evidence="8">DSM 45096 / BCRC 16803 / CGMCC 4.1857 / CIP 109030 / JCM 12277 / KCTC 19219 / NBRC 100920 / 33214</strain>
    </source>
</reference>
<dbReference type="PRINTS" id="PR00039">
    <property type="entry name" value="HTHLYSR"/>
</dbReference>
<dbReference type="InterPro" id="IPR036390">
    <property type="entry name" value="WH_DNA-bd_sf"/>
</dbReference>
<feature type="region of interest" description="Disordered" evidence="5">
    <location>
        <begin position="308"/>
        <end position="332"/>
    </location>
</feature>
<accession>A0A1H7P4F1</accession>
<feature type="domain" description="HTH lysR-type" evidence="6">
    <location>
        <begin position="1"/>
        <end position="60"/>
    </location>
</feature>
<dbReference type="Pfam" id="PF00126">
    <property type="entry name" value="HTH_1"/>
    <property type="match status" value="1"/>
</dbReference>
<dbReference type="GO" id="GO:0003700">
    <property type="term" value="F:DNA-binding transcription factor activity"/>
    <property type="evidence" value="ECO:0007669"/>
    <property type="project" value="InterPro"/>
</dbReference>
<dbReference type="GO" id="GO:0032993">
    <property type="term" value="C:protein-DNA complex"/>
    <property type="evidence" value="ECO:0007669"/>
    <property type="project" value="TreeGrafter"/>
</dbReference>
<gene>
    <name evidence="7" type="ORF">SAMN05414137_107211</name>
</gene>
<dbReference type="STRING" id="235985.SAMN05414137_107211"/>
<dbReference type="Gene3D" id="3.40.190.10">
    <property type="entry name" value="Periplasmic binding protein-like II"/>
    <property type="match status" value="2"/>
</dbReference>
<dbReference type="CDD" id="cd08414">
    <property type="entry name" value="PBP2_LTTR_aromatics_like"/>
    <property type="match status" value="1"/>
</dbReference>
<evidence type="ECO:0000256" key="3">
    <source>
        <dbReference type="ARBA" id="ARBA00023125"/>
    </source>
</evidence>
<evidence type="ECO:0000313" key="8">
    <source>
        <dbReference type="Proteomes" id="UP000183015"/>
    </source>
</evidence>
<keyword evidence="3 7" id="KW-0238">DNA-binding</keyword>
<evidence type="ECO:0000259" key="6">
    <source>
        <dbReference type="PROSITE" id="PS50931"/>
    </source>
</evidence>
<dbReference type="PANTHER" id="PTHR30346:SF28">
    <property type="entry name" value="HTH-TYPE TRANSCRIPTIONAL REGULATOR CYNR"/>
    <property type="match status" value="1"/>
</dbReference>
<dbReference type="eggNOG" id="COG0583">
    <property type="taxonomic scope" value="Bacteria"/>
</dbReference>
<feature type="compositionally biased region" description="Polar residues" evidence="5">
    <location>
        <begin position="314"/>
        <end position="332"/>
    </location>
</feature>
<dbReference type="GO" id="GO:0003677">
    <property type="term" value="F:DNA binding"/>
    <property type="evidence" value="ECO:0007669"/>
    <property type="project" value="UniProtKB-KW"/>
</dbReference>
<evidence type="ECO:0000256" key="2">
    <source>
        <dbReference type="ARBA" id="ARBA00023015"/>
    </source>
</evidence>